<evidence type="ECO:0000259" key="1">
    <source>
        <dbReference type="Pfam" id="PF12680"/>
    </source>
</evidence>
<accession>A0A086XQY3</accession>
<comment type="caution">
    <text evidence="2">The sequence shown here is derived from an EMBL/GenBank/DDBJ whole genome shotgun (WGS) entry which is preliminary data.</text>
</comment>
<protein>
    <recommendedName>
        <fullName evidence="1">SnoaL-like domain-containing protein</fullName>
    </recommendedName>
</protein>
<dbReference type="SUPFAM" id="SSF54427">
    <property type="entry name" value="NTF2-like"/>
    <property type="match status" value="1"/>
</dbReference>
<proteinExistence type="predicted"/>
<reference evidence="2 3" key="1">
    <citation type="submission" date="2014-03" db="EMBL/GenBank/DDBJ databases">
        <title>Genome of Paenirhodobacter enshiensis DW2-9.</title>
        <authorList>
            <person name="Wang D."/>
            <person name="Wang G."/>
        </authorList>
    </citation>
    <scope>NUCLEOTIDE SEQUENCE [LARGE SCALE GENOMIC DNA]</scope>
    <source>
        <strain evidence="2 3">DW2-9</strain>
    </source>
</reference>
<dbReference type="Gene3D" id="3.10.450.50">
    <property type="match status" value="1"/>
</dbReference>
<dbReference type="Pfam" id="PF12680">
    <property type="entry name" value="SnoaL_2"/>
    <property type="match status" value="1"/>
</dbReference>
<organism evidence="2 3">
    <name type="scientific">Paenirhodobacter enshiensis</name>
    <dbReference type="NCBI Taxonomy" id="1105367"/>
    <lineage>
        <taxon>Bacteria</taxon>
        <taxon>Pseudomonadati</taxon>
        <taxon>Pseudomonadota</taxon>
        <taxon>Alphaproteobacteria</taxon>
        <taxon>Rhodobacterales</taxon>
        <taxon>Rhodobacter group</taxon>
        <taxon>Paenirhodobacter</taxon>
    </lineage>
</organism>
<evidence type="ECO:0000313" key="2">
    <source>
        <dbReference type="EMBL" id="KFI24433.1"/>
    </source>
</evidence>
<dbReference type="Proteomes" id="UP000028824">
    <property type="component" value="Unassembled WGS sequence"/>
</dbReference>
<dbReference type="STRING" id="1105367.CG50_10250"/>
<dbReference type="InterPro" id="IPR032710">
    <property type="entry name" value="NTF2-like_dom_sf"/>
</dbReference>
<dbReference type="InterPro" id="IPR037401">
    <property type="entry name" value="SnoaL-like"/>
</dbReference>
<feature type="domain" description="SnoaL-like" evidence="1">
    <location>
        <begin position="16"/>
        <end position="119"/>
    </location>
</feature>
<evidence type="ECO:0000313" key="3">
    <source>
        <dbReference type="Proteomes" id="UP000028824"/>
    </source>
</evidence>
<keyword evidence="3" id="KW-1185">Reference proteome</keyword>
<dbReference type="EMBL" id="JFZB01000047">
    <property type="protein sequence ID" value="KFI24433.1"/>
    <property type="molecule type" value="Genomic_DNA"/>
</dbReference>
<gene>
    <name evidence="2" type="ORF">CG50_10250</name>
</gene>
<sequence length="136" mass="14383">MPAEGLMNEPTNPGPVTAFLAACNAHDWAGAVALYTPDASHTEAATGKSRAGTEALKAGLAGFGAMMPDACWNEVERILSGPHVLLRYELSGTFGTPGRALRLPGVFMFTLTATGRIAATTDFWDKDAFLAQIRQD</sequence>
<dbReference type="AlphaFoldDB" id="A0A086XQY3"/>
<name>A0A086XQY3_9RHOB</name>
<dbReference type="eggNOG" id="COG5485">
    <property type="taxonomic scope" value="Bacteria"/>
</dbReference>